<evidence type="ECO:0000313" key="1">
    <source>
        <dbReference type="EMBL" id="RGD73389.1"/>
    </source>
</evidence>
<gene>
    <name evidence="1" type="ORF">DW687_10165</name>
</gene>
<proteinExistence type="predicted"/>
<accession>A0A3E3DWR0</accession>
<dbReference type="AlphaFoldDB" id="A0A3E3DWR0"/>
<name>A0A3E3DWR0_9FIRM</name>
<evidence type="ECO:0008006" key="3">
    <source>
        <dbReference type="Google" id="ProtNLM"/>
    </source>
</evidence>
<dbReference type="Proteomes" id="UP000261212">
    <property type="component" value="Unassembled WGS sequence"/>
</dbReference>
<protein>
    <recommendedName>
        <fullName evidence="3">PNPLA domain-containing protein</fullName>
    </recommendedName>
</protein>
<evidence type="ECO:0000313" key="2">
    <source>
        <dbReference type="Proteomes" id="UP000261212"/>
    </source>
</evidence>
<comment type="caution">
    <text evidence="1">The sequence shown here is derived from an EMBL/GenBank/DDBJ whole genome shotgun (WGS) entry which is preliminary data.</text>
</comment>
<reference evidence="1 2" key="1">
    <citation type="submission" date="2018-08" db="EMBL/GenBank/DDBJ databases">
        <title>A genome reference for cultivated species of the human gut microbiota.</title>
        <authorList>
            <person name="Zou Y."/>
            <person name="Xue W."/>
            <person name="Luo G."/>
        </authorList>
    </citation>
    <scope>NUCLEOTIDE SEQUENCE [LARGE SCALE GENOMIC DNA]</scope>
    <source>
        <strain evidence="1 2">AM25-6</strain>
    </source>
</reference>
<dbReference type="RefSeq" id="WP_117532648.1">
    <property type="nucleotide sequence ID" value="NZ_CAUFKS010000113.1"/>
</dbReference>
<sequence>MEKYDAIILNLDGSKKFFEIGSFSAFIENDITFEAICAGGLGVINASFLAMQDIDNMVKFWTLAINTDLFKVIELIANIYETTWSTLNDRQFIKEFTKFLATDERLNDLKNSLKKYIKENKVRNSNTTLFLNSINLSTLDYEVININEIPLGQFHSYILLLICFPEISRFKKKNSLVINTHADLINILVDNGYQNILSSEETIEPLSFRNINIIKSSDFLEIESSYNSAKMKKHINTGYLDTLKAINKVSGKIYYIDYINDEEYDKFTLHLGEKLSRSKNYLIKILLEANHLNKQIILEKLDNLIKYSEFRKEKNLELSLIENLGNILGIEKNKKYTFTEFKNVIEDIVKRETAIQIKKVQDKEVLSRLIKRNEDLVSIDKETFMEYFLILISAKPQNYAKLSIVFNKINNKMLLGIVTLIYLFN</sequence>
<dbReference type="EMBL" id="QUSM01000006">
    <property type="protein sequence ID" value="RGD73389.1"/>
    <property type="molecule type" value="Genomic_DNA"/>
</dbReference>
<organism evidence="1 2">
    <name type="scientific">Anaerofustis stercorihominis</name>
    <dbReference type="NCBI Taxonomy" id="214853"/>
    <lineage>
        <taxon>Bacteria</taxon>
        <taxon>Bacillati</taxon>
        <taxon>Bacillota</taxon>
        <taxon>Clostridia</taxon>
        <taxon>Eubacteriales</taxon>
        <taxon>Eubacteriaceae</taxon>
        <taxon>Anaerofustis</taxon>
    </lineage>
</organism>